<dbReference type="Pfam" id="PF00436">
    <property type="entry name" value="SSB"/>
    <property type="match status" value="1"/>
</dbReference>
<dbReference type="Gene3D" id="2.40.50.140">
    <property type="entry name" value="Nucleic acid-binding proteins"/>
    <property type="match status" value="1"/>
</dbReference>
<accession>A0A3L6ZX14</accession>
<evidence type="ECO:0000313" key="5">
    <source>
        <dbReference type="EMBL" id="RLP72310.1"/>
    </source>
</evidence>
<protein>
    <recommendedName>
        <fullName evidence="2 3">Single-stranded DNA-binding protein</fullName>
        <shortName evidence="2">SSB</shortName>
    </recommendedName>
</protein>
<feature type="compositionally biased region" description="Gly residues" evidence="4">
    <location>
        <begin position="124"/>
        <end position="144"/>
    </location>
</feature>
<comment type="subunit">
    <text evidence="2">Homotetramer.</text>
</comment>
<evidence type="ECO:0000313" key="6">
    <source>
        <dbReference type="Proteomes" id="UP000272503"/>
    </source>
</evidence>
<dbReference type="OrthoDB" id="9809878at2"/>
<dbReference type="InterPro" id="IPR012340">
    <property type="entry name" value="NA-bd_OB-fold"/>
</dbReference>
<dbReference type="AlphaFoldDB" id="A0A3L6ZX14"/>
<evidence type="ECO:0000256" key="4">
    <source>
        <dbReference type="SAM" id="MobiDB-lite"/>
    </source>
</evidence>
<dbReference type="GO" id="GO:0009295">
    <property type="term" value="C:nucleoid"/>
    <property type="evidence" value="ECO:0007669"/>
    <property type="project" value="TreeGrafter"/>
</dbReference>
<dbReference type="NCBIfam" id="NF005851">
    <property type="entry name" value="PRK07772.1"/>
    <property type="match status" value="1"/>
</dbReference>
<dbReference type="SUPFAM" id="SSF50249">
    <property type="entry name" value="Nucleic acid-binding proteins"/>
    <property type="match status" value="1"/>
</dbReference>
<dbReference type="NCBIfam" id="TIGR00621">
    <property type="entry name" value="ssb"/>
    <property type="match status" value="1"/>
</dbReference>
<evidence type="ECO:0000256" key="1">
    <source>
        <dbReference type="ARBA" id="ARBA00023125"/>
    </source>
</evidence>
<evidence type="ECO:0000256" key="3">
    <source>
        <dbReference type="RuleBase" id="RU000524"/>
    </source>
</evidence>
<dbReference type="InterPro" id="IPR011344">
    <property type="entry name" value="ssDNA-bd"/>
</dbReference>
<dbReference type="PROSITE" id="PS50935">
    <property type="entry name" value="SSB"/>
    <property type="match status" value="1"/>
</dbReference>
<dbReference type="InterPro" id="IPR000424">
    <property type="entry name" value="Primosome_PriB/ssb"/>
</dbReference>
<feature type="region of interest" description="Disordered" evidence="4">
    <location>
        <begin position="116"/>
        <end position="175"/>
    </location>
</feature>
<dbReference type="PANTHER" id="PTHR10302">
    <property type="entry name" value="SINGLE-STRANDED DNA-BINDING PROTEIN"/>
    <property type="match status" value="1"/>
</dbReference>
<comment type="caution">
    <text evidence="5">The sequence shown here is derived from an EMBL/GenBank/DDBJ whole genome shotgun (WGS) entry which is preliminary data.</text>
</comment>
<keyword evidence="6" id="KW-1185">Reference proteome</keyword>
<name>A0A3L6ZX14_9MICO</name>
<dbReference type="RefSeq" id="WP_121649834.1">
    <property type="nucleotide sequence ID" value="NZ_RCUX01000018.1"/>
</dbReference>
<dbReference type="EMBL" id="RCUX01000018">
    <property type="protein sequence ID" value="RLP72310.1"/>
    <property type="molecule type" value="Genomic_DNA"/>
</dbReference>
<dbReference type="CDD" id="cd04496">
    <property type="entry name" value="SSB_OBF"/>
    <property type="match status" value="1"/>
</dbReference>
<dbReference type="HAMAP" id="MF_00984">
    <property type="entry name" value="SSB"/>
    <property type="match status" value="1"/>
</dbReference>
<dbReference type="GO" id="GO:0003697">
    <property type="term" value="F:single-stranded DNA binding"/>
    <property type="evidence" value="ECO:0007669"/>
    <property type="project" value="UniProtKB-UniRule"/>
</dbReference>
<dbReference type="GO" id="GO:0006260">
    <property type="term" value="P:DNA replication"/>
    <property type="evidence" value="ECO:0007669"/>
    <property type="project" value="InterPro"/>
</dbReference>
<keyword evidence="1 2" id="KW-0238">DNA-binding</keyword>
<gene>
    <name evidence="5" type="ORF">D9V32_15565</name>
</gene>
<proteinExistence type="inferred from homology"/>
<dbReference type="PANTHER" id="PTHR10302:SF27">
    <property type="entry name" value="SINGLE-STRANDED DNA-BINDING PROTEIN"/>
    <property type="match status" value="1"/>
</dbReference>
<organism evidence="5 6">
    <name type="scientific">Mycetocola tolaasinivorans</name>
    <dbReference type="NCBI Taxonomy" id="76635"/>
    <lineage>
        <taxon>Bacteria</taxon>
        <taxon>Bacillati</taxon>
        <taxon>Actinomycetota</taxon>
        <taxon>Actinomycetes</taxon>
        <taxon>Micrococcales</taxon>
        <taxon>Microbacteriaceae</taxon>
        <taxon>Mycetocola</taxon>
    </lineage>
</organism>
<comment type="caution">
    <text evidence="2">Lacks conserved residue(s) required for the propagation of feature annotation.</text>
</comment>
<reference evidence="5 6" key="1">
    <citation type="submission" date="2018-10" db="EMBL/GenBank/DDBJ databases">
        <authorList>
            <person name="Li J."/>
        </authorList>
    </citation>
    <scope>NUCLEOTIDE SEQUENCE [LARGE SCALE GENOMIC DNA]</scope>
    <source>
        <strain evidence="5 6">IF 016277</strain>
    </source>
</reference>
<evidence type="ECO:0000256" key="2">
    <source>
        <dbReference type="HAMAP-Rule" id="MF_00984"/>
    </source>
</evidence>
<dbReference type="Proteomes" id="UP000272503">
    <property type="component" value="Unassembled WGS sequence"/>
</dbReference>
<sequence length="175" mass="18455">MAGETTLHIIGNLTSDLELSYTSSGLAVANFTIASTPRVHDRQTGQMKDGDPLFMRCSMWREQAEQAAASLTKGARVIAVGRLTQRSYETKEGEKRVSTELQVDEIGPSLRWATAQVSRVSAQGGQGRPNGGSAGAGSPQGGNGAQNEPWPSAAPSYNGADAWNQPGTFGDDSPF</sequence>